<keyword evidence="3" id="KW-1185">Reference proteome</keyword>
<proteinExistence type="predicted"/>
<feature type="transmembrane region" description="Helical" evidence="1">
    <location>
        <begin position="63"/>
        <end position="84"/>
    </location>
</feature>
<evidence type="ECO:0000313" key="2">
    <source>
        <dbReference type="EMBL" id="RCH54242.1"/>
    </source>
</evidence>
<reference evidence="2 3" key="1">
    <citation type="submission" date="2018-05" db="EMBL/GenBank/DDBJ databases">
        <title>Mucilaginibacter hurinus sp. nov., isolated from briquette warehouse soil.</title>
        <authorList>
            <person name="Choi L."/>
        </authorList>
    </citation>
    <scope>NUCLEOTIDE SEQUENCE [LARGE SCALE GENOMIC DNA]</scope>
    <source>
        <strain evidence="2 3">ZR32</strain>
    </source>
</reference>
<organism evidence="2 3">
    <name type="scientific">Mucilaginibacter hurinus</name>
    <dbReference type="NCBI Taxonomy" id="2201324"/>
    <lineage>
        <taxon>Bacteria</taxon>
        <taxon>Pseudomonadati</taxon>
        <taxon>Bacteroidota</taxon>
        <taxon>Sphingobacteriia</taxon>
        <taxon>Sphingobacteriales</taxon>
        <taxon>Sphingobacteriaceae</taxon>
        <taxon>Mucilaginibacter</taxon>
    </lineage>
</organism>
<dbReference type="Gene3D" id="1.20.1300.10">
    <property type="entry name" value="Fumarate reductase/succinate dehydrogenase, transmembrane subunit"/>
    <property type="match status" value="1"/>
</dbReference>
<dbReference type="SUPFAM" id="SSF81343">
    <property type="entry name" value="Fumarate reductase respiratory complex transmembrane subunits"/>
    <property type="match status" value="1"/>
</dbReference>
<keyword evidence="1" id="KW-0472">Membrane</keyword>
<feature type="transmembrane region" description="Helical" evidence="1">
    <location>
        <begin position="105"/>
        <end position="124"/>
    </location>
</feature>
<dbReference type="EMBL" id="QGDC01000007">
    <property type="protein sequence ID" value="RCH54242.1"/>
    <property type="molecule type" value="Genomic_DNA"/>
</dbReference>
<dbReference type="CDD" id="cd03498">
    <property type="entry name" value="SQR_TypeB_2_TM"/>
    <property type="match status" value="1"/>
</dbReference>
<gene>
    <name evidence="2" type="ORF">DJ568_13160</name>
</gene>
<sequence length="264" mass="30408">MSEFKQTFNSSLGKKLIMALTGLFLCTFLIVHLSGNLSLFNHDHGYAFNAYANFMTHFPPIRVVSYLLYLSIIVHSVYALILTINNRKARPVSYASGNDSPQSWSAKNMGILGSILLVFIVIHMKDFWFKYHQEDFSENAEYVIPYKEYKKDLVSGELLSARDLPPGKYNYAVFTEGNVETMIAKDLYQTVEIAFKQWWYVLFYVVALGALSFHLLHGFQSSFRTLGWVHRRYNGIIYQIGVWLFAIIIPLGFAAMPVVYYLTR</sequence>
<accession>A0A367GL79</accession>
<feature type="transmembrane region" description="Helical" evidence="1">
    <location>
        <begin position="198"/>
        <end position="219"/>
    </location>
</feature>
<evidence type="ECO:0000256" key="1">
    <source>
        <dbReference type="SAM" id="Phobius"/>
    </source>
</evidence>
<dbReference type="NCBIfam" id="TIGR02046">
    <property type="entry name" value="sdhC_b558_fam"/>
    <property type="match status" value="1"/>
</dbReference>
<dbReference type="AlphaFoldDB" id="A0A367GL79"/>
<dbReference type="InterPro" id="IPR034804">
    <property type="entry name" value="SQR/QFR_C/D"/>
</dbReference>
<name>A0A367GL79_9SPHI</name>
<comment type="caution">
    <text evidence="2">The sequence shown here is derived from an EMBL/GenBank/DDBJ whole genome shotgun (WGS) entry which is preliminary data.</text>
</comment>
<feature type="transmembrane region" description="Helical" evidence="1">
    <location>
        <begin position="240"/>
        <end position="262"/>
    </location>
</feature>
<keyword evidence="1" id="KW-1133">Transmembrane helix</keyword>
<evidence type="ECO:0000313" key="3">
    <source>
        <dbReference type="Proteomes" id="UP000253209"/>
    </source>
</evidence>
<dbReference type="InterPro" id="IPR011138">
    <property type="entry name" value="Cytochrome_b-558"/>
</dbReference>
<dbReference type="OrthoDB" id="9802842at2"/>
<feature type="transmembrane region" description="Helical" evidence="1">
    <location>
        <begin position="12"/>
        <end position="33"/>
    </location>
</feature>
<keyword evidence="1" id="KW-0812">Transmembrane</keyword>
<dbReference type="Proteomes" id="UP000253209">
    <property type="component" value="Unassembled WGS sequence"/>
</dbReference>
<dbReference type="RefSeq" id="WP_114005753.1">
    <property type="nucleotide sequence ID" value="NZ_QGDC01000007.1"/>
</dbReference>
<dbReference type="GO" id="GO:0016020">
    <property type="term" value="C:membrane"/>
    <property type="evidence" value="ECO:0007669"/>
    <property type="project" value="InterPro"/>
</dbReference>
<protein>
    <submittedName>
        <fullName evidence="2">Succinate dehydrogenase</fullName>
    </submittedName>
</protein>